<evidence type="ECO:0000259" key="13">
    <source>
        <dbReference type="PROSITE" id="PS50885"/>
    </source>
</evidence>
<comment type="caution">
    <text evidence="14">The sequence shown here is derived from an EMBL/GenBank/DDBJ whole genome shotgun (WGS) entry which is preliminary data.</text>
</comment>
<proteinExistence type="predicted"/>
<evidence type="ECO:0000256" key="3">
    <source>
        <dbReference type="ARBA" id="ARBA00012438"/>
    </source>
</evidence>
<dbReference type="SMART" id="SM00304">
    <property type="entry name" value="HAMP"/>
    <property type="match status" value="1"/>
</dbReference>
<feature type="domain" description="Histidine kinase" evidence="12">
    <location>
        <begin position="252"/>
        <end position="470"/>
    </location>
</feature>
<dbReference type="CDD" id="cd00075">
    <property type="entry name" value="HATPase"/>
    <property type="match status" value="1"/>
</dbReference>
<evidence type="ECO:0000256" key="10">
    <source>
        <dbReference type="ARBA" id="ARBA00023136"/>
    </source>
</evidence>
<evidence type="ECO:0000256" key="7">
    <source>
        <dbReference type="ARBA" id="ARBA00022777"/>
    </source>
</evidence>
<dbReference type="PANTHER" id="PTHR45436">
    <property type="entry name" value="SENSOR HISTIDINE KINASE YKOH"/>
    <property type="match status" value="1"/>
</dbReference>
<dbReference type="InterPro" id="IPR004358">
    <property type="entry name" value="Sig_transdc_His_kin-like_C"/>
</dbReference>
<dbReference type="GO" id="GO:0004673">
    <property type="term" value="F:protein histidine kinase activity"/>
    <property type="evidence" value="ECO:0007669"/>
    <property type="project" value="UniProtKB-EC"/>
</dbReference>
<evidence type="ECO:0000256" key="11">
    <source>
        <dbReference type="SAM" id="Phobius"/>
    </source>
</evidence>
<evidence type="ECO:0000256" key="4">
    <source>
        <dbReference type="ARBA" id="ARBA00022553"/>
    </source>
</evidence>
<evidence type="ECO:0000256" key="8">
    <source>
        <dbReference type="ARBA" id="ARBA00022989"/>
    </source>
</evidence>
<dbReference type="Pfam" id="PF00512">
    <property type="entry name" value="HisKA"/>
    <property type="match status" value="1"/>
</dbReference>
<dbReference type="Pfam" id="PF02518">
    <property type="entry name" value="HATPase_c"/>
    <property type="match status" value="1"/>
</dbReference>
<keyword evidence="15" id="KW-1185">Reference proteome</keyword>
<dbReference type="InterPro" id="IPR003661">
    <property type="entry name" value="HisK_dim/P_dom"/>
</dbReference>
<evidence type="ECO:0000256" key="5">
    <source>
        <dbReference type="ARBA" id="ARBA00022679"/>
    </source>
</evidence>
<dbReference type="EC" id="2.7.13.3" evidence="3"/>
<dbReference type="RefSeq" id="WP_320422206.1">
    <property type="nucleotide sequence ID" value="NZ_JAXCLA010000002.1"/>
</dbReference>
<evidence type="ECO:0000256" key="6">
    <source>
        <dbReference type="ARBA" id="ARBA00022692"/>
    </source>
</evidence>
<dbReference type="InterPro" id="IPR013727">
    <property type="entry name" value="2CSK_N"/>
</dbReference>
<dbReference type="SMART" id="SM00387">
    <property type="entry name" value="HATPase_c"/>
    <property type="match status" value="1"/>
</dbReference>
<feature type="transmembrane region" description="Helical" evidence="11">
    <location>
        <begin position="177"/>
        <end position="195"/>
    </location>
</feature>
<dbReference type="PANTHER" id="PTHR45436:SF1">
    <property type="entry name" value="SENSOR PROTEIN QSEC"/>
    <property type="match status" value="1"/>
</dbReference>
<keyword evidence="4" id="KW-0597">Phosphoprotein</keyword>
<dbReference type="PROSITE" id="PS50885">
    <property type="entry name" value="HAMP"/>
    <property type="match status" value="1"/>
</dbReference>
<dbReference type="InterPro" id="IPR003660">
    <property type="entry name" value="HAMP_dom"/>
</dbReference>
<keyword evidence="7 14" id="KW-0418">Kinase</keyword>
<protein>
    <recommendedName>
        <fullName evidence="3">histidine kinase</fullName>
        <ecNumber evidence="3">2.7.13.3</ecNumber>
    </recommendedName>
</protein>
<comment type="catalytic activity">
    <reaction evidence="1">
        <text>ATP + protein L-histidine = ADP + protein N-phospho-L-histidine.</text>
        <dbReference type="EC" id="2.7.13.3"/>
    </reaction>
</comment>
<evidence type="ECO:0000313" key="15">
    <source>
        <dbReference type="Proteomes" id="UP001285263"/>
    </source>
</evidence>
<dbReference type="Gene3D" id="3.30.565.10">
    <property type="entry name" value="Histidine kinase-like ATPase, C-terminal domain"/>
    <property type="match status" value="1"/>
</dbReference>
<dbReference type="EMBL" id="JAXCLA010000002">
    <property type="protein sequence ID" value="MDY0744313.1"/>
    <property type="molecule type" value="Genomic_DNA"/>
</dbReference>
<dbReference type="InterPro" id="IPR050428">
    <property type="entry name" value="TCS_sensor_his_kinase"/>
</dbReference>
<keyword evidence="5 14" id="KW-0808">Transferase</keyword>
<reference evidence="14 15" key="1">
    <citation type="submission" date="2023-11" db="EMBL/GenBank/DDBJ databases">
        <title>Paucibacter sp. nov., isolated from fresh soil in Korea.</title>
        <authorList>
            <person name="Le N.T.T."/>
        </authorList>
    </citation>
    <scope>NUCLEOTIDE SEQUENCE [LARGE SCALE GENOMIC DNA]</scope>
    <source>
        <strain evidence="14 15">R3-3</strain>
    </source>
</reference>
<keyword evidence="6 11" id="KW-0812">Transmembrane</keyword>
<sequence>MKMATKKTRRPTLRGRLLRTVGWPLVAVLLASSFYDYYSALDRATDSQDLALERICIALATRMDMDADDDGLVPHLDRTMAAMQLTDGRDRLHFLILGEGSSVIAGDPALAQLVDPAADRAERSTFADHGHDRETLRVATFPHQSPRGPLTVVVAETTRRRDAQARVVLIDTVTPDLALVVLALGLVYLGVRWGMRPLDRLRGVVAARAPDDLSPLADDGLAGELLPLVRSINALVANLRASAESQQAFLSVAAHQLRTPLAGMQTQIELARKEAEPQQRARLDALHEAMQRIGRSTSQMLALARSGPQAIQAETFATVDLQQLLEESASSWLDFALASQVDLGYDAQPVLVHGSVWMLRELLGNLIHNAIRHSPPQGRVTVRCSTLADGASALEVEDEGPGIPPAERDKVFERFYQAPGAAQGGSGLGLAVVQEVALRHHATVTLSDAARPTDDGLPGLRVSVRFPVAVGASPSGV</sequence>
<name>A0ABU5DDF6_9BURK</name>
<organism evidence="14 15">
    <name type="scientific">Roseateles agri</name>
    <dbReference type="NCBI Taxonomy" id="3098619"/>
    <lineage>
        <taxon>Bacteria</taxon>
        <taxon>Pseudomonadati</taxon>
        <taxon>Pseudomonadota</taxon>
        <taxon>Betaproteobacteria</taxon>
        <taxon>Burkholderiales</taxon>
        <taxon>Sphaerotilaceae</taxon>
        <taxon>Roseateles</taxon>
    </lineage>
</organism>
<dbReference type="Pfam" id="PF08521">
    <property type="entry name" value="2CSK_N"/>
    <property type="match status" value="1"/>
</dbReference>
<evidence type="ECO:0000256" key="1">
    <source>
        <dbReference type="ARBA" id="ARBA00000085"/>
    </source>
</evidence>
<dbReference type="Proteomes" id="UP001285263">
    <property type="component" value="Unassembled WGS sequence"/>
</dbReference>
<dbReference type="InterPro" id="IPR003594">
    <property type="entry name" value="HATPase_dom"/>
</dbReference>
<evidence type="ECO:0000313" key="14">
    <source>
        <dbReference type="EMBL" id="MDY0744313.1"/>
    </source>
</evidence>
<keyword evidence="10 11" id="KW-0472">Membrane</keyword>
<dbReference type="Pfam" id="PF00672">
    <property type="entry name" value="HAMP"/>
    <property type="match status" value="1"/>
</dbReference>
<evidence type="ECO:0000256" key="2">
    <source>
        <dbReference type="ARBA" id="ARBA00004370"/>
    </source>
</evidence>
<dbReference type="InterPro" id="IPR036097">
    <property type="entry name" value="HisK_dim/P_sf"/>
</dbReference>
<dbReference type="PRINTS" id="PR00344">
    <property type="entry name" value="BCTRLSENSOR"/>
</dbReference>
<comment type="subcellular location">
    <subcellularLocation>
        <location evidence="2">Membrane</location>
    </subcellularLocation>
</comment>
<dbReference type="Gene3D" id="1.10.287.130">
    <property type="match status" value="1"/>
</dbReference>
<keyword evidence="8 11" id="KW-1133">Transmembrane helix</keyword>
<dbReference type="SUPFAM" id="SSF55874">
    <property type="entry name" value="ATPase domain of HSP90 chaperone/DNA topoisomerase II/histidine kinase"/>
    <property type="match status" value="1"/>
</dbReference>
<evidence type="ECO:0000256" key="9">
    <source>
        <dbReference type="ARBA" id="ARBA00023012"/>
    </source>
</evidence>
<feature type="domain" description="HAMP" evidence="13">
    <location>
        <begin position="192"/>
        <end position="244"/>
    </location>
</feature>
<gene>
    <name evidence="14" type="ORF">SNE35_07340</name>
</gene>
<accession>A0ABU5DDF6</accession>
<dbReference type="CDD" id="cd00082">
    <property type="entry name" value="HisKA"/>
    <property type="match status" value="1"/>
</dbReference>
<dbReference type="SUPFAM" id="SSF47384">
    <property type="entry name" value="Homodimeric domain of signal transducing histidine kinase"/>
    <property type="match status" value="1"/>
</dbReference>
<dbReference type="SMART" id="SM00388">
    <property type="entry name" value="HisKA"/>
    <property type="match status" value="1"/>
</dbReference>
<dbReference type="InterPro" id="IPR036890">
    <property type="entry name" value="HATPase_C_sf"/>
</dbReference>
<evidence type="ECO:0000259" key="12">
    <source>
        <dbReference type="PROSITE" id="PS50109"/>
    </source>
</evidence>
<dbReference type="PROSITE" id="PS50109">
    <property type="entry name" value="HIS_KIN"/>
    <property type="match status" value="1"/>
</dbReference>
<dbReference type="InterPro" id="IPR005467">
    <property type="entry name" value="His_kinase_dom"/>
</dbReference>
<keyword evidence="9" id="KW-0902">Two-component regulatory system</keyword>